<dbReference type="EMBL" id="AMZH03002566">
    <property type="protein sequence ID" value="RRT75155.1"/>
    <property type="molecule type" value="Genomic_DNA"/>
</dbReference>
<evidence type="ECO:0000256" key="5">
    <source>
        <dbReference type="ARBA" id="ARBA00023136"/>
    </source>
</evidence>
<comment type="catalytic activity">
    <reaction evidence="6">
        <text>squalene + reduced [NADPH--hemoprotein reductase] + O2 = (S)-2,3-epoxysqualene + oxidized [NADPH--hemoprotein reductase] + H2O + H(+)</text>
        <dbReference type="Rhea" id="RHEA:25282"/>
        <dbReference type="Rhea" id="RHEA-COMP:11964"/>
        <dbReference type="Rhea" id="RHEA-COMP:11965"/>
        <dbReference type="ChEBI" id="CHEBI:15377"/>
        <dbReference type="ChEBI" id="CHEBI:15378"/>
        <dbReference type="ChEBI" id="CHEBI:15379"/>
        <dbReference type="ChEBI" id="CHEBI:15440"/>
        <dbReference type="ChEBI" id="CHEBI:15441"/>
        <dbReference type="ChEBI" id="CHEBI:57618"/>
        <dbReference type="ChEBI" id="CHEBI:58210"/>
        <dbReference type="EC" id="1.14.14.17"/>
    </reaction>
</comment>
<dbReference type="GO" id="GO:0004506">
    <property type="term" value="F:squalene monooxygenase activity"/>
    <property type="evidence" value="ECO:0007669"/>
    <property type="project" value="UniProtKB-UniRule"/>
</dbReference>
<keyword evidence="6" id="KW-0812">Transmembrane</keyword>
<comment type="similarity">
    <text evidence="6">Belongs to the squalene monooxygenase family.</text>
</comment>
<dbReference type="UniPathway" id="UPA00767">
    <property type="reaction ID" value="UER00752"/>
</dbReference>
<keyword evidence="4 6" id="KW-0560">Oxidoreductase</keyword>
<evidence type="ECO:0000259" key="7">
    <source>
        <dbReference type="Pfam" id="PF08491"/>
    </source>
</evidence>
<dbReference type="AlphaFoldDB" id="A0A427AFY4"/>
<dbReference type="Pfam" id="PF08491">
    <property type="entry name" value="SE"/>
    <property type="match status" value="1"/>
</dbReference>
<dbReference type="GO" id="GO:0005783">
    <property type="term" value="C:endoplasmic reticulum"/>
    <property type="evidence" value="ECO:0007669"/>
    <property type="project" value="TreeGrafter"/>
</dbReference>
<reference evidence="8 9" key="1">
    <citation type="journal article" date="2014" name="Agronomy (Basel)">
        <title>A Draft Genome Sequence for Ensete ventricosum, the Drought-Tolerant Tree Against Hunger.</title>
        <authorList>
            <person name="Harrison J."/>
            <person name="Moore K.A."/>
            <person name="Paszkiewicz K."/>
            <person name="Jones T."/>
            <person name="Grant M."/>
            <person name="Ambacheew D."/>
            <person name="Muzemil S."/>
            <person name="Studholme D.J."/>
        </authorList>
    </citation>
    <scope>NUCLEOTIDE SEQUENCE [LARGE SCALE GENOMIC DNA]</scope>
</reference>
<keyword evidence="3 6" id="KW-0274">FAD</keyword>
<evidence type="ECO:0000256" key="6">
    <source>
        <dbReference type="RuleBase" id="RU367121"/>
    </source>
</evidence>
<sequence>AFYKLFGASPDEARKKLGQSYFDCLSLGGGFSSDAAALIGGIDASPLHLVIHFLVAVTLAVGHLLLPIPSVGRLRSSARLISSSSCPTETIRTWMARTGQAQYDAVSTFFPLLLSMCHVHGKVLGLCLCMYVEISDYSRV</sequence>
<dbReference type="GO" id="GO:0050660">
    <property type="term" value="F:flavin adenine dinucleotide binding"/>
    <property type="evidence" value="ECO:0007669"/>
    <property type="project" value="UniProtKB-UniRule"/>
</dbReference>
<accession>A0A427AFY4</accession>
<feature type="domain" description="Squalene epoxidase" evidence="7">
    <location>
        <begin position="1"/>
        <end position="73"/>
    </location>
</feature>
<proteinExistence type="inferred from homology"/>
<feature type="non-terminal residue" evidence="8">
    <location>
        <position position="1"/>
    </location>
</feature>
<dbReference type="InterPro" id="IPR013698">
    <property type="entry name" value="Squalene_epoxidase"/>
</dbReference>
<comment type="cofactor">
    <cofactor evidence="1 6">
        <name>FAD</name>
        <dbReference type="ChEBI" id="CHEBI:57692"/>
    </cofactor>
</comment>
<evidence type="ECO:0000256" key="2">
    <source>
        <dbReference type="ARBA" id="ARBA00022630"/>
    </source>
</evidence>
<gene>
    <name evidence="8" type="ORF">B296_00024490</name>
</gene>
<evidence type="ECO:0000256" key="1">
    <source>
        <dbReference type="ARBA" id="ARBA00001974"/>
    </source>
</evidence>
<dbReference type="EC" id="1.14.14.17" evidence="6"/>
<evidence type="ECO:0000313" key="8">
    <source>
        <dbReference type="EMBL" id="RRT75155.1"/>
    </source>
</evidence>
<keyword evidence="2 6" id="KW-0285">Flavoprotein</keyword>
<dbReference type="PANTHER" id="PTHR10835">
    <property type="entry name" value="SQUALENE MONOOXYGENASE"/>
    <property type="match status" value="1"/>
</dbReference>
<dbReference type="Proteomes" id="UP000287651">
    <property type="component" value="Unassembled WGS sequence"/>
</dbReference>
<organism evidence="8 9">
    <name type="scientific">Ensete ventricosum</name>
    <name type="common">Abyssinian banana</name>
    <name type="synonym">Musa ensete</name>
    <dbReference type="NCBI Taxonomy" id="4639"/>
    <lineage>
        <taxon>Eukaryota</taxon>
        <taxon>Viridiplantae</taxon>
        <taxon>Streptophyta</taxon>
        <taxon>Embryophyta</taxon>
        <taxon>Tracheophyta</taxon>
        <taxon>Spermatophyta</taxon>
        <taxon>Magnoliopsida</taxon>
        <taxon>Liliopsida</taxon>
        <taxon>Zingiberales</taxon>
        <taxon>Musaceae</taxon>
        <taxon>Ensete</taxon>
    </lineage>
</organism>
<dbReference type="GO" id="GO:0016126">
    <property type="term" value="P:sterol biosynthetic process"/>
    <property type="evidence" value="ECO:0007669"/>
    <property type="project" value="UniProtKB-UniRule"/>
</dbReference>
<comment type="caution">
    <text evidence="8">The sequence shown here is derived from an EMBL/GenBank/DDBJ whole genome shotgun (WGS) entry which is preliminary data.</text>
</comment>
<dbReference type="PANTHER" id="PTHR10835:SF15">
    <property type="entry name" value="SQUALENE EPOXIDASE 2, MITOCHONDRIAL"/>
    <property type="match status" value="1"/>
</dbReference>
<evidence type="ECO:0000256" key="4">
    <source>
        <dbReference type="ARBA" id="ARBA00023002"/>
    </source>
</evidence>
<comment type="subcellular location">
    <subcellularLocation>
        <location evidence="6">Membrane</location>
        <topology evidence="6">Multi-pass membrane protein</topology>
    </subcellularLocation>
</comment>
<feature type="transmembrane region" description="Helical" evidence="6">
    <location>
        <begin position="47"/>
        <end position="66"/>
    </location>
</feature>
<protein>
    <recommendedName>
        <fullName evidence="6">Squalene monooxygenase</fullName>
        <ecNumber evidence="6">1.14.14.17</ecNumber>
    </recommendedName>
</protein>
<name>A0A427AFY4_ENSVE</name>
<comment type="function">
    <text evidence="6">Catalyzes the stereospecific oxidation of squalene to (S)-2,3-epoxysqualene, and is considered to be a rate-limiting enzyme in steroid biosynthesis.</text>
</comment>
<keyword evidence="6" id="KW-1133">Transmembrane helix</keyword>
<dbReference type="GO" id="GO:0016020">
    <property type="term" value="C:membrane"/>
    <property type="evidence" value="ECO:0007669"/>
    <property type="project" value="UniProtKB-SubCell"/>
</dbReference>
<evidence type="ECO:0000256" key="3">
    <source>
        <dbReference type="ARBA" id="ARBA00022827"/>
    </source>
</evidence>
<evidence type="ECO:0000313" key="9">
    <source>
        <dbReference type="Proteomes" id="UP000287651"/>
    </source>
</evidence>
<dbReference type="InterPro" id="IPR040125">
    <property type="entry name" value="Squalene_monox"/>
</dbReference>
<comment type="caution">
    <text evidence="6">Lacks conserved residue(s) required for the propagation of feature annotation.</text>
</comment>
<keyword evidence="5 6" id="KW-0472">Membrane</keyword>